<reference evidence="2" key="2">
    <citation type="journal article" date="2024" name="Antonie Van Leeuwenhoek">
        <title>Roseihalotalea indica gen. nov., sp. nov., a halophilic Bacteroidetes from mesopelagic Southwest Indian Ocean with higher carbohydrate metabolic potential.</title>
        <authorList>
            <person name="Chen B."/>
            <person name="Zhang M."/>
            <person name="Lin D."/>
            <person name="Ye J."/>
            <person name="Tang K."/>
        </authorList>
    </citation>
    <scope>NUCLEOTIDE SEQUENCE</scope>
    <source>
        <strain evidence="2">TK19036</strain>
    </source>
</reference>
<accession>A0AA49JEG3</accession>
<protein>
    <submittedName>
        <fullName evidence="2">DUF4920 domain-containing protein</fullName>
    </submittedName>
</protein>
<sequence>MKTCLYALVLCLTVHLAEAQEYFGEKITEENIVPSDELVNALVKTGSTQTKVSGEVTGVCQMKGCWMTVNMGNNQEMMVRFKDYGFFVPKDITGQTVVIEGQALMDTVSVEDQRHYAEDAGLSEEEISSITEPKTQLSFVADGVILKEKE</sequence>
<name>A0AA49JEG3_9BACT</name>
<feature type="signal peptide" evidence="1">
    <location>
        <begin position="1"/>
        <end position="19"/>
    </location>
</feature>
<dbReference type="EMBL" id="CP120682">
    <property type="protein sequence ID" value="WKN38063.1"/>
    <property type="molecule type" value="Genomic_DNA"/>
</dbReference>
<dbReference type="Pfam" id="PF16267">
    <property type="entry name" value="DUF4920"/>
    <property type="match status" value="1"/>
</dbReference>
<proteinExistence type="predicted"/>
<dbReference type="InterPro" id="IPR032577">
    <property type="entry name" value="DUF4920"/>
</dbReference>
<gene>
    <name evidence="2" type="ORF">K4G66_05005</name>
</gene>
<dbReference type="AlphaFoldDB" id="A0AA49JEG3"/>
<evidence type="ECO:0000256" key="1">
    <source>
        <dbReference type="SAM" id="SignalP"/>
    </source>
</evidence>
<reference evidence="2" key="1">
    <citation type="journal article" date="2023" name="Comput. Struct. Biotechnol. J.">
        <title>Discovery of a novel marine Bacteroidetes with a rich repertoire of carbohydrate-active enzymes.</title>
        <authorList>
            <person name="Chen B."/>
            <person name="Liu G."/>
            <person name="Chen Q."/>
            <person name="Wang H."/>
            <person name="Liu L."/>
            <person name="Tang K."/>
        </authorList>
    </citation>
    <scope>NUCLEOTIDE SEQUENCE</scope>
    <source>
        <strain evidence="2">TK19036</strain>
    </source>
</reference>
<organism evidence="2">
    <name type="scientific">Roseihalotalea indica</name>
    <dbReference type="NCBI Taxonomy" id="2867963"/>
    <lineage>
        <taxon>Bacteria</taxon>
        <taxon>Pseudomonadati</taxon>
        <taxon>Bacteroidota</taxon>
        <taxon>Cytophagia</taxon>
        <taxon>Cytophagales</taxon>
        <taxon>Catalimonadaceae</taxon>
        <taxon>Roseihalotalea</taxon>
    </lineage>
</organism>
<evidence type="ECO:0000313" key="2">
    <source>
        <dbReference type="EMBL" id="WKN38063.1"/>
    </source>
</evidence>
<keyword evidence="1" id="KW-0732">Signal</keyword>
<feature type="chain" id="PRO_5041257827" evidence="1">
    <location>
        <begin position="20"/>
        <end position="150"/>
    </location>
</feature>